<accession>A0A1G4SGW6</accession>
<dbReference type="GO" id="GO:0051539">
    <property type="term" value="F:4 iron, 4 sulfur cluster binding"/>
    <property type="evidence" value="ECO:0007669"/>
    <property type="project" value="UniProtKB-KW"/>
</dbReference>
<organism evidence="8 9">
    <name type="scientific">Asticcacaulis taihuensis</name>
    <dbReference type="NCBI Taxonomy" id="260084"/>
    <lineage>
        <taxon>Bacteria</taxon>
        <taxon>Pseudomonadati</taxon>
        <taxon>Pseudomonadota</taxon>
        <taxon>Alphaproteobacteria</taxon>
        <taxon>Caulobacterales</taxon>
        <taxon>Caulobacteraceae</taxon>
        <taxon>Asticcacaulis</taxon>
    </lineage>
</organism>
<dbReference type="PROSITE" id="PS51918">
    <property type="entry name" value="RADICAL_SAM"/>
    <property type="match status" value="1"/>
</dbReference>
<keyword evidence="6" id="KW-0411">Iron-sulfur</keyword>
<dbReference type="InterPro" id="IPR058240">
    <property type="entry name" value="rSAM_sf"/>
</dbReference>
<keyword evidence="2" id="KW-0004">4Fe-4S</keyword>
<keyword evidence="9" id="KW-1185">Reference proteome</keyword>
<comment type="cofactor">
    <cofactor evidence="1">
        <name>[4Fe-4S] cluster</name>
        <dbReference type="ChEBI" id="CHEBI:49883"/>
    </cofactor>
</comment>
<gene>
    <name evidence="8" type="ORF">SAMN02927928_2693</name>
</gene>
<evidence type="ECO:0000313" key="8">
    <source>
        <dbReference type="EMBL" id="SCW68454.1"/>
    </source>
</evidence>
<dbReference type="PROSITE" id="PS51257">
    <property type="entry name" value="PROKAR_LIPOPROTEIN"/>
    <property type="match status" value="1"/>
</dbReference>
<dbReference type="Proteomes" id="UP000199150">
    <property type="component" value="Unassembled WGS sequence"/>
</dbReference>
<evidence type="ECO:0000256" key="2">
    <source>
        <dbReference type="ARBA" id="ARBA00022485"/>
    </source>
</evidence>
<dbReference type="InterPro" id="IPR034457">
    <property type="entry name" value="Organic_radical-activating"/>
</dbReference>
<name>A0A1G4SGW6_9CAUL</name>
<evidence type="ECO:0000256" key="5">
    <source>
        <dbReference type="ARBA" id="ARBA00023004"/>
    </source>
</evidence>
<dbReference type="EMBL" id="FMTS01000004">
    <property type="protein sequence ID" value="SCW68454.1"/>
    <property type="molecule type" value="Genomic_DNA"/>
</dbReference>
<evidence type="ECO:0000256" key="3">
    <source>
        <dbReference type="ARBA" id="ARBA00022691"/>
    </source>
</evidence>
<dbReference type="STRING" id="260084.SAMN02927928_2693"/>
<keyword evidence="8" id="KW-0456">Lyase</keyword>
<dbReference type="SFLD" id="SFLDG01067">
    <property type="entry name" value="SPASM/twitch_domain_containing"/>
    <property type="match status" value="1"/>
</dbReference>
<keyword evidence="3" id="KW-0949">S-adenosyl-L-methionine</keyword>
<evidence type="ECO:0000259" key="7">
    <source>
        <dbReference type="PROSITE" id="PS51918"/>
    </source>
</evidence>
<dbReference type="Pfam" id="PF04055">
    <property type="entry name" value="Radical_SAM"/>
    <property type="match status" value="1"/>
</dbReference>
<dbReference type="GO" id="GO:0046872">
    <property type="term" value="F:metal ion binding"/>
    <property type="evidence" value="ECO:0007669"/>
    <property type="project" value="UniProtKB-KW"/>
</dbReference>
<reference evidence="9" key="1">
    <citation type="submission" date="2016-10" db="EMBL/GenBank/DDBJ databases">
        <authorList>
            <person name="Varghese N."/>
            <person name="Submissions S."/>
        </authorList>
    </citation>
    <scope>NUCLEOTIDE SEQUENCE [LARGE SCALE GENOMIC DNA]</scope>
    <source>
        <strain evidence="9">CGMCC 1.3431</strain>
    </source>
</reference>
<protein>
    <submittedName>
        <fullName evidence="8">Pyruvate formate lyase activating enzyme</fullName>
    </submittedName>
</protein>
<proteinExistence type="predicted"/>
<dbReference type="SFLD" id="SFLDS00029">
    <property type="entry name" value="Radical_SAM"/>
    <property type="match status" value="1"/>
</dbReference>
<evidence type="ECO:0000313" key="9">
    <source>
        <dbReference type="Proteomes" id="UP000199150"/>
    </source>
</evidence>
<dbReference type="GO" id="GO:0016829">
    <property type="term" value="F:lyase activity"/>
    <property type="evidence" value="ECO:0007669"/>
    <property type="project" value="UniProtKB-KW"/>
</dbReference>
<dbReference type="OrthoDB" id="9792276at2"/>
<keyword evidence="5" id="KW-0408">Iron</keyword>
<dbReference type="PANTHER" id="PTHR30352">
    <property type="entry name" value="PYRUVATE FORMATE-LYASE-ACTIVATING ENZYME"/>
    <property type="match status" value="1"/>
</dbReference>
<dbReference type="Gene3D" id="3.20.20.70">
    <property type="entry name" value="Aldolase class I"/>
    <property type="match status" value="1"/>
</dbReference>
<dbReference type="InterPro" id="IPR013785">
    <property type="entry name" value="Aldolase_TIM"/>
</dbReference>
<sequence>MWRKLPITGLTPFTFQDYPGHTACILWFSGCNMACGYCHNPELVKGTLAKLPAEKIQRFLASRRDRLEGVVLSGGECTLSPALPQLAKYLKNLDFKVKIDTNGTNPDMLERLLDGGLVDFIALDFKAPEAKFEAVTGMTRWTEFLRSLRLLTAAPINNEVRTTIHADLLDRADVEAMISLLEDIGFRGTFILQNFRMGPTLGNLQAPSTRLDLTDISRKRLNIQFRNF</sequence>
<evidence type="ECO:0000256" key="1">
    <source>
        <dbReference type="ARBA" id="ARBA00001966"/>
    </source>
</evidence>
<keyword evidence="4" id="KW-0479">Metal-binding</keyword>
<feature type="domain" description="Radical SAM core" evidence="7">
    <location>
        <begin position="17"/>
        <end position="228"/>
    </location>
</feature>
<dbReference type="SFLD" id="SFLDG01094">
    <property type="entry name" value="Uncharacterised_Radical_SAM_Su"/>
    <property type="match status" value="1"/>
</dbReference>
<evidence type="ECO:0000256" key="4">
    <source>
        <dbReference type="ARBA" id="ARBA00022723"/>
    </source>
</evidence>
<dbReference type="SUPFAM" id="SSF102114">
    <property type="entry name" value="Radical SAM enzymes"/>
    <property type="match status" value="1"/>
</dbReference>
<dbReference type="AlphaFoldDB" id="A0A1G4SGW6"/>
<dbReference type="InterPro" id="IPR007197">
    <property type="entry name" value="rSAM"/>
</dbReference>
<evidence type="ECO:0000256" key="6">
    <source>
        <dbReference type="ARBA" id="ARBA00023014"/>
    </source>
</evidence>
<dbReference type="RefSeq" id="WP_090648861.1">
    <property type="nucleotide sequence ID" value="NZ_CBCRYE010000002.1"/>
</dbReference>
<keyword evidence="8" id="KW-0670">Pyruvate</keyword>
<dbReference type="InterPro" id="IPR012840">
    <property type="entry name" value="NrdG2"/>
</dbReference>
<dbReference type="NCBIfam" id="TIGR02495">
    <property type="entry name" value="NrdG2"/>
    <property type="match status" value="1"/>
</dbReference>
<dbReference type="PANTHER" id="PTHR30352:SF13">
    <property type="entry name" value="GLYCYL-RADICAL ENZYME ACTIVATING ENZYME YJJW-RELATED"/>
    <property type="match status" value="1"/>
</dbReference>
<dbReference type="CDD" id="cd01335">
    <property type="entry name" value="Radical_SAM"/>
    <property type="match status" value="1"/>
</dbReference>